<dbReference type="Proteomes" id="UP000198569">
    <property type="component" value="Unassembled WGS sequence"/>
</dbReference>
<dbReference type="InterPro" id="IPR013096">
    <property type="entry name" value="Cupin_2"/>
</dbReference>
<dbReference type="InterPro" id="IPR011051">
    <property type="entry name" value="RmlC_Cupin_sf"/>
</dbReference>
<accession>A0A1H3E4K3</accession>
<dbReference type="RefSeq" id="WP_091434280.1">
    <property type="nucleotide sequence ID" value="NZ_FNMV01000014.1"/>
</dbReference>
<dbReference type="PANTHER" id="PTHR36114">
    <property type="entry name" value="16.7 KDA PROTEIN IN WHIE LOCUS"/>
    <property type="match status" value="1"/>
</dbReference>
<evidence type="ECO:0000313" key="3">
    <source>
        <dbReference type="Proteomes" id="UP000198569"/>
    </source>
</evidence>
<dbReference type="Gene3D" id="2.60.120.10">
    <property type="entry name" value="Jelly Rolls"/>
    <property type="match status" value="1"/>
</dbReference>
<protein>
    <submittedName>
        <fullName evidence="2">Cupin domain-containing protein</fullName>
    </submittedName>
</protein>
<dbReference type="InterPro" id="IPR052044">
    <property type="entry name" value="PKS_Associated_Protein"/>
</dbReference>
<dbReference type="EMBL" id="FNMV01000014">
    <property type="protein sequence ID" value="SDX73611.1"/>
    <property type="molecule type" value="Genomic_DNA"/>
</dbReference>
<dbReference type="AlphaFoldDB" id="A0A1H3E4K3"/>
<gene>
    <name evidence="2" type="ORF">SAMN05444338_11440</name>
</gene>
<proteinExistence type="predicted"/>
<evidence type="ECO:0000259" key="1">
    <source>
        <dbReference type="Pfam" id="PF07883"/>
    </source>
</evidence>
<keyword evidence="3" id="KW-1185">Reference proteome</keyword>
<dbReference type="SUPFAM" id="SSF51182">
    <property type="entry name" value="RmlC-like cupins"/>
    <property type="match status" value="1"/>
</dbReference>
<dbReference type="Pfam" id="PF07883">
    <property type="entry name" value="Cupin_2"/>
    <property type="match status" value="1"/>
</dbReference>
<evidence type="ECO:0000313" key="2">
    <source>
        <dbReference type="EMBL" id="SDX73611.1"/>
    </source>
</evidence>
<feature type="domain" description="Cupin type-2" evidence="1">
    <location>
        <begin position="38"/>
        <end position="99"/>
    </location>
</feature>
<dbReference type="InterPro" id="IPR014710">
    <property type="entry name" value="RmlC-like_jellyroll"/>
</dbReference>
<organism evidence="2 3">
    <name type="scientific">Flavobacterium degerlachei</name>
    <dbReference type="NCBI Taxonomy" id="229203"/>
    <lineage>
        <taxon>Bacteria</taxon>
        <taxon>Pseudomonadati</taxon>
        <taxon>Bacteroidota</taxon>
        <taxon>Flavobacteriia</taxon>
        <taxon>Flavobacteriales</taxon>
        <taxon>Flavobacteriaceae</taxon>
        <taxon>Flavobacterium</taxon>
    </lineage>
</organism>
<dbReference type="OrthoDB" id="9794183at2"/>
<name>A0A1H3E4K3_9FLAO</name>
<dbReference type="STRING" id="229203.SAMN05444338_11440"/>
<sequence>MNSKINIPIALKNIKNHFSPKIIGEVNDVYIKIVKILGEKVPWHNHQNEHELFYVIEVSLIFEIEGKDSFIMNEGDIFIIEKGVNHRVSSDQECKIMLVENKTTDHTGNVKSDITKNIDNQRQS</sequence>
<dbReference type="PANTHER" id="PTHR36114:SF1">
    <property type="entry name" value="16.7 KDA PROTEIN IN WHIE LOCUS"/>
    <property type="match status" value="1"/>
</dbReference>
<reference evidence="3" key="1">
    <citation type="submission" date="2016-10" db="EMBL/GenBank/DDBJ databases">
        <authorList>
            <person name="Varghese N."/>
            <person name="Submissions S."/>
        </authorList>
    </citation>
    <scope>NUCLEOTIDE SEQUENCE [LARGE SCALE GENOMIC DNA]</scope>
    <source>
        <strain evidence="3">DSM 15718</strain>
    </source>
</reference>